<dbReference type="OrthoDB" id="9813903at2"/>
<organism evidence="2 3">
    <name type="scientific">Chitinimonas taiwanensis DSM 18899</name>
    <dbReference type="NCBI Taxonomy" id="1121279"/>
    <lineage>
        <taxon>Bacteria</taxon>
        <taxon>Pseudomonadati</taxon>
        <taxon>Pseudomonadota</taxon>
        <taxon>Betaproteobacteria</taxon>
        <taxon>Neisseriales</taxon>
        <taxon>Chitinibacteraceae</taxon>
        <taxon>Chitinimonas</taxon>
    </lineage>
</organism>
<gene>
    <name evidence="2" type="ORF">SAMN02745887_02643</name>
</gene>
<name>A0A1K2HM29_9NEIS</name>
<evidence type="ECO:0000313" key="3">
    <source>
        <dbReference type="Proteomes" id="UP000186513"/>
    </source>
</evidence>
<dbReference type="InterPro" id="IPR050706">
    <property type="entry name" value="Cyclic-di-GMP_PDE-like"/>
</dbReference>
<dbReference type="GO" id="GO:0071111">
    <property type="term" value="F:cyclic-guanylate-specific phosphodiesterase activity"/>
    <property type="evidence" value="ECO:0007669"/>
    <property type="project" value="InterPro"/>
</dbReference>
<feature type="domain" description="EAL" evidence="1">
    <location>
        <begin position="13"/>
        <end position="258"/>
    </location>
</feature>
<reference evidence="2 3" key="1">
    <citation type="submission" date="2016-11" db="EMBL/GenBank/DDBJ databases">
        <authorList>
            <person name="Jaros S."/>
            <person name="Januszkiewicz K."/>
            <person name="Wedrychowicz H."/>
        </authorList>
    </citation>
    <scope>NUCLEOTIDE SEQUENCE [LARGE SCALE GENOMIC DNA]</scope>
    <source>
        <strain evidence="2 3">DSM 18899</strain>
    </source>
</reference>
<dbReference type="InterPro" id="IPR001633">
    <property type="entry name" value="EAL_dom"/>
</dbReference>
<evidence type="ECO:0000259" key="1">
    <source>
        <dbReference type="PROSITE" id="PS50883"/>
    </source>
</evidence>
<dbReference type="SUPFAM" id="SSF141868">
    <property type="entry name" value="EAL domain-like"/>
    <property type="match status" value="1"/>
</dbReference>
<evidence type="ECO:0000313" key="2">
    <source>
        <dbReference type="EMBL" id="SFZ77846.1"/>
    </source>
</evidence>
<dbReference type="PANTHER" id="PTHR33121:SF15">
    <property type="entry name" value="BLUE LIGHT- AND TEMPERATURE-REGULATED ANTIREPRESSOR BLUF"/>
    <property type="match status" value="1"/>
</dbReference>
<dbReference type="AlphaFoldDB" id="A0A1K2HM29"/>
<keyword evidence="3" id="KW-1185">Reference proteome</keyword>
<proteinExistence type="predicted"/>
<protein>
    <submittedName>
        <fullName evidence="2">EAL domain, c-di-GMP-specific phosphodiesterase class I (Or its enzymatically inactive variant)</fullName>
    </submittedName>
</protein>
<dbReference type="Gene3D" id="3.20.20.450">
    <property type="entry name" value="EAL domain"/>
    <property type="match status" value="1"/>
</dbReference>
<dbReference type="Proteomes" id="UP000186513">
    <property type="component" value="Unassembled WGS sequence"/>
</dbReference>
<dbReference type="CDD" id="cd01948">
    <property type="entry name" value="EAL"/>
    <property type="match status" value="1"/>
</dbReference>
<sequence length="258" mass="28521">MQMGTQFSTPFHAVGCSDCKVPGLLGFDFTMAFQPIVDIETGLPYAYEALVRGTGGEGAGWVLAQVTDANRYRFDQACRVKAIELAAHLGLHQLPDCKLSINFLPNAVYRPETCIRATLEASQRFAFPADRLMFEVTEGERVSDTQHLKNIFAEYRRQGFTTAIDDFGSGYSGLNLLATFQPQVLKLDMELTRNIDADPIRQAIVSGVLLVAERLAITIIAEGIETQAECDMLRSMGVRYFQGYLFARPAVAALPLRP</sequence>
<dbReference type="InterPro" id="IPR035919">
    <property type="entry name" value="EAL_sf"/>
</dbReference>
<dbReference type="PANTHER" id="PTHR33121">
    <property type="entry name" value="CYCLIC DI-GMP PHOSPHODIESTERASE PDEF"/>
    <property type="match status" value="1"/>
</dbReference>
<dbReference type="STRING" id="1121279.SAMN02745887_02643"/>
<dbReference type="PROSITE" id="PS50883">
    <property type="entry name" value="EAL"/>
    <property type="match status" value="1"/>
</dbReference>
<accession>A0A1K2HM29</accession>
<dbReference type="EMBL" id="FPKR01000010">
    <property type="protein sequence ID" value="SFZ77846.1"/>
    <property type="molecule type" value="Genomic_DNA"/>
</dbReference>
<dbReference type="SMART" id="SM00052">
    <property type="entry name" value="EAL"/>
    <property type="match status" value="1"/>
</dbReference>
<dbReference type="Pfam" id="PF00563">
    <property type="entry name" value="EAL"/>
    <property type="match status" value="1"/>
</dbReference>